<reference evidence="8 9" key="1">
    <citation type="submission" date="2021-01" db="EMBL/GenBank/DDBJ databases">
        <title>Sequencing the genomes of 1000 actinobacteria strains.</title>
        <authorList>
            <person name="Klenk H.-P."/>
        </authorList>
    </citation>
    <scope>NUCLEOTIDE SEQUENCE [LARGE SCALE GENOMIC DNA]</scope>
    <source>
        <strain evidence="8 9">DSM 13057</strain>
    </source>
</reference>
<evidence type="ECO:0000256" key="7">
    <source>
        <dbReference type="SAM" id="Phobius"/>
    </source>
</evidence>
<proteinExistence type="inferred from homology"/>
<organism evidence="8 9">
    <name type="scientific">Subtercola frigoramans</name>
    <dbReference type="NCBI Taxonomy" id="120298"/>
    <lineage>
        <taxon>Bacteria</taxon>
        <taxon>Bacillati</taxon>
        <taxon>Actinomycetota</taxon>
        <taxon>Actinomycetes</taxon>
        <taxon>Micrococcales</taxon>
        <taxon>Microbacteriaceae</taxon>
        <taxon>Subtercola</taxon>
    </lineage>
</organism>
<sequence>MSETPSTTPSAAETGHGFELKKRKKWPWIAGGAIVVVGVVAAVTIPLLSPSASANNTAGATLYVATAEGNASEQALVNFVAANVAPKYGIKVEFKGLSDSNTINRAVSDGEVAATVYQHKLWLGQVLEANPDFKEEAATPVFRWGFGLWSDKYTDVSQIPDGGTISLYSDPANEAQGLWILDSAGLITLKPGTGKGTATQADIATNPKNLKFTLLDFAAQSRALPDLDAAVGYTEYYLAANIPIEKQIFAPQAPDEFAGQLTIGSNFTGSDNIKKLVAAFQDPAVQTFLATDPSVKSILLPLNQ</sequence>
<name>A0ABS2L1Y8_9MICO</name>
<dbReference type="PANTHER" id="PTHR30429:SF1">
    <property type="entry name" value="D-METHIONINE-BINDING LIPOPROTEIN METQ-RELATED"/>
    <property type="match status" value="1"/>
</dbReference>
<dbReference type="Gene3D" id="3.40.190.10">
    <property type="entry name" value="Periplasmic binding protein-like II"/>
    <property type="match status" value="2"/>
</dbReference>
<gene>
    <name evidence="8" type="ORF">JOE66_000724</name>
</gene>
<keyword evidence="4 7" id="KW-0472">Membrane</keyword>
<comment type="subcellular location">
    <subcellularLocation>
        <location evidence="1">Membrane</location>
        <topology evidence="1">Lipid-anchor</topology>
    </subcellularLocation>
</comment>
<keyword evidence="7" id="KW-1133">Transmembrane helix</keyword>
<keyword evidence="7" id="KW-0812">Transmembrane</keyword>
<keyword evidence="5" id="KW-0564">Palmitate</keyword>
<dbReference type="Proteomes" id="UP000776164">
    <property type="component" value="Unassembled WGS sequence"/>
</dbReference>
<dbReference type="RefSeq" id="WP_205106834.1">
    <property type="nucleotide sequence ID" value="NZ_BAAAHT010000017.1"/>
</dbReference>
<evidence type="ECO:0000256" key="2">
    <source>
        <dbReference type="ARBA" id="ARBA00008973"/>
    </source>
</evidence>
<comment type="caution">
    <text evidence="8">The sequence shown here is derived from an EMBL/GenBank/DDBJ whole genome shotgun (WGS) entry which is preliminary data.</text>
</comment>
<dbReference type="EMBL" id="JAFBBU010000001">
    <property type="protein sequence ID" value="MBM7471090.1"/>
    <property type="molecule type" value="Genomic_DNA"/>
</dbReference>
<comment type="similarity">
    <text evidence="2">Belongs to the NlpA lipoprotein family.</text>
</comment>
<keyword evidence="3" id="KW-0732">Signal</keyword>
<evidence type="ECO:0000313" key="9">
    <source>
        <dbReference type="Proteomes" id="UP000776164"/>
    </source>
</evidence>
<evidence type="ECO:0000256" key="6">
    <source>
        <dbReference type="ARBA" id="ARBA00023288"/>
    </source>
</evidence>
<evidence type="ECO:0000256" key="4">
    <source>
        <dbReference type="ARBA" id="ARBA00023136"/>
    </source>
</evidence>
<evidence type="ECO:0000313" key="8">
    <source>
        <dbReference type="EMBL" id="MBM7471090.1"/>
    </source>
</evidence>
<feature type="transmembrane region" description="Helical" evidence="7">
    <location>
        <begin position="28"/>
        <end position="48"/>
    </location>
</feature>
<keyword evidence="6" id="KW-0449">Lipoprotein</keyword>
<dbReference type="Pfam" id="PF03180">
    <property type="entry name" value="Lipoprotein_9"/>
    <property type="match status" value="1"/>
</dbReference>
<evidence type="ECO:0000256" key="3">
    <source>
        <dbReference type="ARBA" id="ARBA00022729"/>
    </source>
</evidence>
<protein>
    <submittedName>
        <fullName evidence="8">ABC-type metal ion transport system substrate-binding protein</fullName>
    </submittedName>
</protein>
<dbReference type="SUPFAM" id="SSF53850">
    <property type="entry name" value="Periplasmic binding protein-like II"/>
    <property type="match status" value="1"/>
</dbReference>
<evidence type="ECO:0000256" key="1">
    <source>
        <dbReference type="ARBA" id="ARBA00004635"/>
    </source>
</evidence>
<accession>A0ABS2L1Y8</accession>
<evidence type="ECO:0000256" key="5">
    <source>
        <dbReference type="ARBA" id="ARBA00023139"/>
    </source>
</evidence>
<dbReference type="PANTHER" id="PTHR30429">
    <property type="entry name" value="D-METHIONINE-BINDING LIPOPROTEIN METQ"/>
    <property type="match status" value="1"/>
</dbReference>
<dbReference type="InterPro" id="IPR004872">
    <property type="entry name" value="Lipoprotein_NlpA"/>
</dbReference>
<keyword evidence="9" id="KW-1185">Reference proteome</keyword>